<organism evidence="5 6">
    <name type="scientific">Actinokineospora soli</name>
    <dbReference type="NCBI Taxonomy" id="1048753"/>
    <lineage>
        <taxon>Bacteria</taxon>
        <taxon>Bacillati</taxon>
        <taxon>Actinomycetota</taxon>
        <taxon>Actinomycetes</taxon>
        <taxon>Pseudonocardiales</taxon>
        <taxon>Pseudonocardiaceae</taxon>
        <taxon>Actinokineospora</taxon>
    </lineage>
</organism>
<evidence type="ECO:0000256" key="2">
    <source>
        <dbReference type="ARBA" id="ARBA00023027"/>
    </source>
</evidence>
<keyword evidence="6" id="KW-1185">Reference proteome</keyword>
<evidence type="ECO:0000256" key="3">
    <source>
        <dbReference type="SAM" id="MobiDB-lite"/>
    </source>
</evidence>
<evidence type="ECO:0000256" key="1">
    <source>
        <dbReference type="ARBA" id="ARBA00023002"/>
    </source>
</evidence>
<keyword evidence="2" id="KW-0520">NAD</keyword>
<feature type="region of interest" description="Disordered" evidence="3">
    <location>
        <begin position="150"/>
        <end position="170"/>
    </location>
</feature>
<accession>A0ABW2TQT4</accession>
<dbReference type="EMBL" id="JBHTEY010000004">
    <property type="protein sequence ID" value="MFC7615370.1"/>
    <property type="molecule type" value="Genomic_DNA"/>
</dbReference>
<sequence>MFEVIVVGAGPTGLLLAGDLAEAGVAVTVLEKRDGKVSNLSRAFAVHARTLELLDARGLVEEVDGTGVGHVTDIRLFDRVHVDLGALPSRFPYMLVTPQYNVERALLARAVKAGVEIVYDAAVTAVRQDAGGAEVDTTGGRTARTTWSVRTGSTARCGRRSGSRSPASRC</sequence>
<keyword evidence="5" id="KW-0503">Monooxygenase</keyword>
<dbReference type="Proteomes" id="UP001596512">
    <property type="component" value="Unassembled WGS sequence"/>
</dbReference>
<evidence type="ECO:0000313" key="6">
    <source>
        <dbReference type="Proteomes" id="UP001596512"/>
    </source>
</evidence>
<dbReference type="InterPro" id="IPR050631">
    <property type="entry name" value="PheA/TfdB_FAD_monoxygenase"/>
</dbReference>
<name>A0ABW2TQT4_9PSEU</name>
<feature type="domain" description="FAD-binding" evidence="4">
    <location>
        <begin position="2"/>
        <end position="143"/>
    </location>
</feature>
<dbReference type="PANTHER" id="PTHR43476">
    <property type="entry name" value="3-(3-HYDROXY-PHENYL)PROPIONATE/3-HYDROXYCINNAMIC ACID HYDROXYLASE"/>
    <property type="match status" value="1"/>
</dbReference>
<dbReference type="Gene3D" id="3.50.50.60">
    <property type="entry name" value="FAD/NAD(P)-binding domain"/>
    <property type="match status" value="1"/>
</dbReference>
<dbReference type="GO" id="GO:0004497">
    <property type="term" value="F:monooxygenase activity"/>
    <property type="evidence" value="ECO:0007669"/>
    <property type="project" value="UniProtKB-KW"/>
</dbReference>
<evidence type="ECO:0000313" key="5">
    <source>
        <dbReference type="EMBL" id="MFC7615370.1"/>
    </source>
</evidence>
<proteinExistence type="predicted"/>
<reference evidence="6" key="1">
    <citation type="journal article" date="2019" name="Int. J. Syst. Evol. Microbiol.">
        <title>The Global Catalogue of Microorganisms (GCM) 10K type strain sequencing project: providing services to taxonomists for standard genome sequencing and annotation.</title>
        <authorList>
            <consortium name="The Broad Institute Genomics Platform"/>
            <consortium name="The Broad Institute Genome Sequencing Center for Infectious Disease"/>
            <person name="Wu L."/>
            <person name="Ma J."/>
        </authorList>
    </citation>
    <scope>NUCLEOTIDE SEQUENCE [LARGE SCALE GENOMIC DNA]</scope>
    <source>
        <strain evidence="6">JCM 17695</strain>
    </source>
</reference>
<gene>
    <name evidence="5" type="ORF">ACFQV2_19565</name>
</gene>
<evidence type="ECO:0000259" key="4">
    <source>
        <dbReference type="Pfam" id="PF01494"/>
    </source>
</evidence>
<keyword evidence="1" id="KW-0560">Oxidoreductase</keyword>
<protein>
    <submittedName>
        <fullName evidence="5">FAD-dependent monooxygenase</fullName>
    </submittedName>
</protein>
<dbReference type="InterPro" id="IPR036188">
    <property type="entry name" value="FAD/NAD-bd_sf"/>
</dbReference>
<comment type="caution">
    <text evidence="5">The sequence shown here is derived from an EMBL/GenBank/DDBJ whole genome shotgun (WGS) entry which is preliminary data.</text>
</comment>
<dbReference type="Pfam" id="PF01494">
    <property type="entry name" value="FAD_binding_3"/>
    <property type="match status" value="1"/>
</dbReference>
<dbReference type="SUPFAM" id="SSF51905">
    <property type="entry name" value="FAD/NAD(P)-binding domain"/>
    <property type="match status" value="1"/>
</dbReference>
<dbReference type="InterPro" id="IPR002938">
    <property type="entry name" value="FAD-bd"/>
</dbReference>
<dbReference type="PANTHER" id="PTHR43476:SF4">
    <property type="entry name" value="BLR0106 PROTEIN"/>
    <property type="match status" value="1"/>
</dbReference>